<feature type="domain" description="YopX protein" evidence="1">
    <location>
        <begin position="5"/>
        <end position="118"/>
    </location>
</feature>
<proteinExistence type="predicted"/>
<dbReference type="AlphaFoldDB" id="A0A6M3LKX9"/>
<evidence type="ECO:0000259" key="1">
    <source>
        <dbReference type="Pfam" id="PF09643"/>
    </source>
</evidence>
<name>A0A6M3LKX9_9ZZZZ</name>
<sequence>MREIKFRSWDKDSKKMWTPDVIQFSTGKPGLLIEKGKAWMYNCPIMQYTGLKDKDGVEIYEGDILKTNKDVLCTVFWSMSGACFTVRWLNKWSDRLGKYIYKSLRLYAPKSKVIGNIYMTKAEGENA</sequence>
<gene>
    <name evidence="2" type="ORF">MM415B04219_0002</name>
</gene>
<dbReference type="InterPro" id="IPR019096">
    <property type="entry name" value="YopX_protein"/>
</dbReference>
<dbReference type="SUPFAM" id="SSF159006">
    <property type="entry name" value="YopX-like"/>
    <property type="match status" value="1"/>
</dbReference>
<accession>A0A6M3LKX9</accession>
<organism evidence="2">
    <name type="scientific">viral metagenome</name>
    <dbReference type="NCBI Taxonomy" id="1070528"/>
    <lineage>
        <taxon>unclassified sequences</taxon>
        <taxon>metagenomes</taxon>
        <taxon>organismal metagenomes</taxon>
    </lineage>
</organism>
<dbReference type="EMBL" id="MT143149">
    <property type="protein sequence ID" value="QJA93435.1"/>
    <property type="molecule type" value="Genomic_DNA"/>
</dbReference>
<protein>
    <submittedName>
        <fullName evidence="2">Putative YopX protein</fullName>
    </submittedName>
</protein>
<reference evidence="2" key="1">
    <citation type="submission" date="2020-03" db="EMBL/GenBank/DDBJ databases">
        <title>The deep terrestrial virosphere.</title>
        <authorList>
            <person name="Holmfeldt K."/>
            <person name="Nilsson E."/>
            <person name="Simone D."/>
            <person name="Lopez-Fernandez M."/>
            <person name="Wu X."/>
            <person name="de Brujin I."/>
            <person name="Lundin D."/>
            <person name="Andersson A."/>
            <person name="Bertilsson S."/>
            <person name="Dopson M."/>
        </authorList>
    </citation>
    <scope>NUCLEOTIDE SEQUENCE</scope>
    <source>
        <strain evidence="2">MM415B04219</strain>
    </source>
</reference>
<dbReference type="InterPro" id="IPR023385">
    <property type="entry name" value="YopX-like_C"/>
</dbReference>
<evidence type="ECO:0000313" key="2">
    <source>
        <dbReference type="EMBL" id="QJA93435.1"/>
    </source>
</evidence>
<dbReference type="Pfam" id="PF09643">
    <property type="entry name" value="YopX"/>
    <property type="match status" value="1"/>
</dbReference>
<dbReference type="Gene3D" id="2.30.30.290">
    <property type="entry name" value="YopX-like domains"/>
    <property type="match status" value="1"/>
</dbReference>